<sequence length="207" mass="23552">MKLEPNDRVYINWKMLEECYEFIKGSYNETNKDIDNRFRTFTSTPTTSLMNKISNKDEIMKSMFASFKLTLYNNPRQVGIDMMPRIKSDYSSVITNNTTPSSYLWVVPFIKSDNIKDIELYFIRVSSLSIVNGKQGEFSGVIGPFGINSEAAKFPKTLFAPIPTKTENIDGGEPTHPDETEIFNKSTPSKIHMAQLLEDEIGSMGEM</sequence>
<feature type="non-terminal residue" evidence="1">
    <location>
        <position position="207"/>
    </location>
</feature>
<evidence type="ECO:0000313" key="2">
    <source>
        <dbReference type="Proteomes" id="UP000789860"/>
    </source>
</evidence>
<reference evidence="1" key="1">
    <citation type="submission" date="2021-06" db="EMBL/GenBank/DDBJ databases">
        <authorList>
            <person name="Kallberg Y."/>
            <person name="Tangrot J."/>
            <person name="Rosling A."/>
        </authorList>
    </citation>
    <scope>NUCLEOTIDE SEQUENCE</scope>
    <source>
        <strain evidence="1">AU212A</strain>
    </source>
</reference>
<name>A0ACA9LH94_9GLOM</name>
<comment type="caution">
    <text evidence="1">The sequence shown here is derived from an EMBL/GenBank/DDBJ whole genome shotgun (WGS) entry which is preliminary data.</text>
</comment>
<evidence type="ECO:0000313" key="1">
    <source>
        <dbReference type="EMBL" id="CAG8524059.1"/>
    </source>
</evidence>
<accession>A0ACA9LH94</accession>
<dbReference type="EMBL" id="CAJVPM010005444">
    <property type="protein sequence ID" value="CAG8524059.1"/>
    <property type="molecule type" value="Genomic_DNA"/>
</dbReference>
<keyword evidence="2" id="KW-1185">Reference proteome</keyword>
<dbReference type="Proteomes" id="UP000789860">
    <property type="component" value="Unassembled WGS sequence"/>
</dbReference>
<proteinExistence type="predicted"/>
<gene>
    <name evidence="1" type="ORF">SCALOS_LOCUS4187</name>
</gene>
<organism evidence="1 2">
    <name type="scientific">Scutellospora calospora</name>
    <dbReference type="NCBI Taxonomy" id="85575"/>
    <lineage>
        <taxon>Eukaryota</taxon>
        <taxon>Fungi</taxon>
        <taxon>Fungi incertae sedis</taxon>
        <taxon>Mucoromycota</taxon>
        <taxon>Glomeromycotina</taxon>
        <taxon>Glomeromycetes</taxon>
        <taxon>Diversisporales</taxon>
        <taxon>Gigasporaceae</taxon>
        <taxon>Scutellospora</taxon>
    </lineage>
</organism>
<protein>
    <submittedName>
        <fullName evidence="1">8416_t:CDS:1</fullName>
    </submittedName>
</protein>